<sequence length="210" mass="21717">MQQAVKVVGIGGSSRPGSTAERGLRVVLAEAARLGADVSLIAGADLVMPLYDPRAASPEPRARRMLAAIAGADGVVLASPAYHGTVPGLLKNALDHIEQLRDDERPYLTGRAVGCLAVGQGWQGAVTTLATLRDVVHALRGWPTPLGVALNSATAGFTASGECDDPHIQRQLNEVAAQVVEFGEAHRALRAAAPTARAAVPTSLTALQAR</sequence>
<dbReference type="EMBL" id="CP134500">
    <property type="protein sequence ID" value="WNF31364.1"/>
    <property type="molecule type" value="Genomic_DNA"/>
</dbReference>
<accession>A0ABY9W7A7</accession>
<dbReference type="GO" id="GO:0016491">
    <property type="term" value="F:oxidoreductase activity"/>
    <property type="evidence" value="ECO:0007669"/>
    <property type="project" value="UniProtKB-KW"/>
</dbReference>
<name>A0ABY9W7A7_9ACTN</name>
<organism evidence="2 3">
    <name type="scientific">Streptomyces durocortorensis</name>
    <dbReference type="NCBI Taxonomy" id="2811104"/>
    <lineage>
        <taxon>Bacteria</taxon>
        <taxon>Bacillati</taxon>
        <taxon>Actinomycetota</taxon>
        <taxon>Actinomycetes</taxon>
        <taxon>Kitasatosporales</taxon>
        <taxon>Streptomycetaceae</taxon>
        <taxon>Streptomyces</taxon>
    </lineage>
</organism>
<evidence type="ECO:0000259" key="1">
    <source>
        <dbReference type="Pfam" id="PF03358"/>
    </source>
</evidence>
<evidence type="ECO:0000313" key="3">
    <source>
        <dbReference type="Proteomes" id="UP001303236"/>
    </source>
</evidence>
<dbReference type="PANTHER" id="PTHR30543:SF21">
    <property type="entry name" value="NAD(P)H-DEPENDENT FMN REDUCTASE LOT6"/>
    <property type="match status" value="1"/>
</dbReference>
<dbReference type="PANTHER" id="PTHR30543">
    <property type="entry name" value="CHROMATE REDUCTASE"/>
    <property type="match status" value="1"/>
</dbReference>
<dbReference type="Pfam" id="PF03358">
    <property type="entry name" value="FMN_red"/>
    <property type="match status" value="1"/>
</dbReference>
<dbReference type="Proteomes" id="UP001303236">
    <property type="component" value="Chromosome"/>
</dbReference>
<dbReference type="EC" id="1.-.-.-" evidence="2"/>
<dbReference type="InterPro" id="IPR050712">
    <property type="entry name" value="NAD(P)H-dep_reductase"/>
</dbReference>
<dbReference type="Gene3D" id="3.40.50.360">
    <property type="match status" value="1"/>
</dbReference>
<proteinExistence type="predicted"/>
<keyword evidence="2" id="KW-0560">Oxidoreductase</keyword>
<gene>
    <name evidence="2" type="ORF">RI138_21320</name>
</gene>
<dbReference type="InterPro" id="IPR005025">
    <property type="entry name" value="FMN_Rdtase-like_dom"/>
</dbReference>
<feature type="domain" description="NADPH-dependent FMN reductase-like" evidence="1">
    <location>
        <begin position="5"/>
        <end position="153"/>
    </location>
</feature>
<reference evidence="2 3" key="1">
    <citation type="submission" date="2023-09" db="EMBL/GenBank/DDBJ databases">
        <title>Genome completion map analysis of the actinomycetes C11-1.</title>
        <authorList>
            <person name="Qin P."/>
            <person name="Guan P."/>
        </authorList>
    </citation>
    <scope>NUCLEOTIDE SEQUENCE [LARGE SCALE GENOMIC DNA]</scope>
    <source>
        <strain evidence="2 3">C11-1</strain>
    </source>
</reference>
<dbReference type="SUPFAM" id="SSF52218">
    <property type="entry name" value="Flavoproteins"/>
    <property type="match status" value="1"/>
</dbReference>
<dbReference type="InterPro" id="IPR029039">
    <property type="entry name" value="Flavoprotein-like_sf"/>
</dbReference>
<protein>
    <submittedName>
        <fullName evidence="2">NAD(P)H-dependent oxidoreductase</fullName>
        <ecNumber evidence="2">1.-.-.-</ecNumber>
    </submittedName>
</protein>
<keyword evidence="3" id="KW-1185">Reference proteome</keyword>
<evidence type="ECO:0000313" key="2">
    <source>
        <dbReference type="EMBL" id="WNF31364.1"/>
    </source>
</evidence>